<reference evidence="17 18" key="1">
    <citation type="submission" date="2015-11" db="EMBL/GenBank/DDBJ databases">
        <title>Butyribacter intestini gen. nov., sp. nov., a butyric acid-producing bacterium of the family Lachnospiraceae isolated from the human faeces.</title>
        <authorList>
            <person name="Zou Y."/>
            <person name="Xue W."/>
            <person name="Luo G."/>
            <person name="Lv M."/>
        </authorList>
    </citation>
    <scope>NUCLEOTIDE SEQUENCE [LARGE SCALE GENOMIC DNA]</scope>
    <source>
        <strain evidence="17 18">ACET-33324</strain>
    </source>
</reference>
<dbReference type="PANTHER" id="PTHR24421:SF55">
    <property type="entry name" value="SENSOR HISTIDINE KINASE YDFH"/>
    <property type="match status" value="1"/>
</dbReference>
<dbReference type="EC" id="2.7.13.3" evidence="4"/>
<evidence type="ECO:0000256" key="8">
    <source>
        <dbReference type="ARBA" id="ARBA00022679"/>
    </source>
</evidence>
<keyword evidence="13" id="KW-0411">Iron-sulfur</keyword>
<dbReference type="Pfam" id="PF02518">
    <property type="entry name" value="HATPase_c"/>
    <property type="match status" value="1"/>
</dbReference>
<dbReference type="STRING" id="290052.ASU35_11365"/>
<evidence type="ECO:0000256" key="6">
    <source>
        <dbReference type="ARBA" id="ARBA00022485"/>
    </source>
</evidence>
<evidence type="ECO:0000256" key="7">
    <source>
        <dbReference type="ARBA" id="ARBA00022490"/>
    </source>
</evidence>
<dbReference type="SUPFAM" id="SSF55874">
    <property type="entry name" value="ATPase domain of HSP90 chaperone/DNA topoisomerase II/histidine kinase"/>
    <property type="match status" value="1"/>
</dbReference>
<gene>
    <name evidence="17" type="ORF">ASU35_11365</name>
</gene>
<dbReference type="InterPro" id="IPR050482">
    <property type="entry name" value="Sensor_HK_TwoCompSys"/>
</dbReference>
<evidence type="ECO:0000256" key="10">
    <source>
        <dbReference type="ARBA" id="ARBA00022777"/>
    </source>
</evidence>
<evidence type="ECO:0000256" key="11">
    <source>
        <dbReference type="ARBA" id="ARBA00023004"/>
    </source>
</evidence>
<evidence type="ECO:0000256" key="13">
    <source>
        <dbReference type="ARBA" id="ARBA00023014"/>
    </source>
</evidence>
<dbReference type="Pfam" id="PF07730">
    <property type="entry name" value="HisKA_3"/>
    <property type="match status" value="1"/>
</dbReference>
<dbReference type="GO" id="GO:0046872">
    <property type="term" value="F:metal ion binding"/>
    <property type="evidence" value="ECO:0007669"/>
    <property type="project" value="UniProtKB-KW"/>
</dbReference>
<comment type="function">
    <text evidence="14">Member of the two-component regulatory system NreB/NreC involved in the control of dissimilatory nitrate/nitrite reduction in response to oxygen. NreB functions as a direct oxygen sensor histidine kinase which is autophosphorylated, in the absence of oxygen, probably at the conserved histidine residue, and transfers its phosphate group probably to a conserved aspartate residue of NreC. NreB/NreC activates the expression of the nitrate (narGHJI) and nitrite (nir) reductase operons, as well as the putative nitrate transporter gene narT.</text>
</comment>
<dbReference type="GO" id="GO:0016020">
    <property type="term" value="C:membrane"/>
    <property type="evidence" value="ECO:0007669"/>
    <property type="project" value="InterPro"/>
</dbReference>
<comment type="caution">
    <text evidence="17">The sequence shown here is derived from an EMBL/GenBank/DDBJ whole genome shotgun (WGS) entry which is preliminary data.</text>
</comment>
<evidence type="ECO:0000256" key="2">
    <source>
        <dbReference type="ARBA" id="ARBA00001966"/>
    </source>
</evidence>
<evidence type="ECO:0000256" key="3">
    <source>
        <dbReference type="ARBA" id="ARBA00004496"/>
    </source>
</evidence>
<accession>A0A0V8QE54</accession>
<evidence type="ECO:0000256" key="1">
    <source>
        <dbReference type="ARBA" id="ARBA00000085"/>
    </source>
</evidence>
<dbReference type="EMBL" id="LNAM01000159">
    <property type="protein sequence ID" value="KSV58834.1"/>
    <property type="molecule type" value="Genomic_DNA"/>
</dbReference>
<evidence type="ECO:0000259" key="16">
    <source>
        <dbReference type="PROSITE" id="PS50109"/>
    </source>
</evidence>
<evidence type="ECO:0000256" key="4">
    <source>
        <dbReference type="ARBA" id="ARBA00012438"/>
    </source>
</evidence>
<dbReference type="CDD" id="cd16917">
    <property type="entry name" value="HATPase_UhpB-NarQ-NarX-like"/>
    <property type="match status" value="1"/>
</dbReference>
<protein>
    <recommendedName>
        <fullName evidence="5">Oxygen sensor histidine kinase NreB</fullName>
        <ecNumber evidence="4">2.7.13.3</ecNumber>
    </recommendedName>
    <alternativeName>
        <fullName evidence="15">Nitrogen regulation protein B</fullName>
    </alternativeName>
</protein>
<dbReference type="PROSITE" id="PS50109">
    <property type="entry name" value="HIS_KIN"/>
    <property type="match status" value="1"/>
</dbReference>
<dbReference type="SMART" id="SM00387">
    <property type="entry name" value="HATPase_c"/>
    <property type="match status" value="1"/>
</dbReference>
<comment type="subcellular location">
    <subcellularLocation>
        <location evidence="3">Cytoplasm</location>
    </subcellularLocation>
</comment>
<keyword evidence="12" id="KW-0902">Two-component regulatory system</keyword>
<comment type="cofactor">
    <cofactor evidence="2">
        <name>[4Fe-4S] cluster</name>
        <dbReference type="ChEBI" id="CHEBI:49883"/>
    </cofactor>
</comment>
<dbReference type="InterPro" id="IPR011712">
    <property type="entry name" value="Sig_transdc_His_kin_sub3_dim/P"/>
</dbReference>
<keyword evidence="6" id="KW-0004">4Fe-4S</keyword>
<dbReference type="GO" id="GO:0000155">
    <property type="term" value="F:phosphorelay sensor kinase activity"/>
    <property type="evidence" value="ECO:0007669"/>
    <property type="project" value="InterPro"/>
</dbReference>
<dbReference type="AlphaFoldDB" id="A0A0V8QE54"/>
<dbReference type="Gene3D" id="3.30.565.10">
    <property type="entry name" value="Histidine kinase-like ATPase, C-terminal domain"/>
    <property type="match status" value="1"/>
</dbReference>
<proteinExistence type="predicted"/>
<dbReference type="InterPro" id="IPR036890">
    <property type="entry name" value="HATPase_C_sf"/>
</dbReference>
<evidence type="ECO:0000313" key="18">
    <source>
        <dbReference type="Proteomes" id="UP000054874"/>
    </source>
</evidence>
<evidence type="ECO:0000256" key="5">
    <source>
        <dbReference type="ARBA" id="ARBA00017322"/>
    </source>
</evidence>
<evidence type="ECO:0000256" key="12">
    <source>
        <dbReference type="ARBA" id="ARBA00023012"/>
    </source>
</evidence>
<dbReference type="PRINTS" id="PR00344">
    <property type="entry name" value="BCTRLSENSOR"/>
</dbReference>
<organism evidence="17 18">
    <name type="scientific">Acetivibrio ethanolgignens</name>
    <dbReference type="NCBI Taxonomy" id="290052"/>
    <lineage>
        <taxon>Bacteria</taxon>
        <taxon>Bacillati</taxon>
        <taxon>Bacillota</taxon>
        <taxon>Clostridia</taxon>
        <taxon>Eubacteriales</taxon>
        <taxon>Oscillospiraceae</taxon>
        <taxon>Acetivibrio</taxon>
    </lineage>
</organism>
<name>A0A0V8QE54_9FIRM</name>
<keyword evidence="18" id="KW-1185">Reference proteome</keyword>
<dbReference type="Proteomes" id="UP000054874">
    <property type="component" value="Unassembled WGS sequence"/>
</dbReference>
<keyword evidence="9" id="KW-0479">Metal-binding</keyword>
<evidence type="ECO:0000256" key="9">
    <source>
        <dbReference type="ARBA" id="ARBA00022723"/>
    </source>
</evidence>
<dbReference type="PANTHER" id="PTHR24421">
    <property type="entry name" value="NITRATE/NITRITE SENSOR PROTEIN NARX-RELATED"/>
    <property type="match status" value="1"/>
</dbReference>
<dbReference type="Gene3D" id="1.20.5.1930">
    <property type="match status" value="1"/>
</dbReference>
<keyword evidence="10" id="KW-0418">Kinase</keyword>
<dbReference type="GO" id="GO:0051539">
    <property type="term" value="F:4 iron, 4 sulfur cluster binding"/>
    <property type="evidence" value="ECO:0007669"/>
    <property type="project" value="UniProtKB-KW"/>
</dbReference>
<dbReference type="GO" id="GO:0046983">
    <property type="term" value="F:protein dimerization activity"/>
    <property type="evidence" value="ECO:0007669"/>
    <property type="project" value="InterPro"/>
</dbReference>
<comment type="catalytic activity">
    <reaction evidence="1">
        <text>ATP + protein L-histidine = ADP + protein N-phospho-L-histidine.</text>
        <dbReference type="EC" id="2.7.13.3"/>
    </reaction>
</comment>
<dbReference type="InterPro" id="IPR003594">
    <property type="entry name" value="HATPase_dom"/>
</dbReference>
<evidence type="ECO:0000256" key="14">
    <source>
        <dbReference type="ARBA" id="ARBA00024827"/>
    </source>
</evidence>
<keyword evidence="7" id="KW-0963">Cytoplasm</keyword>
<keyword evidence="8" id="KW-0808">Transferase</keyword>
<evidence type="ECO:0000313" key="17">
    <source>
        <dbReference type="EMBL" id="KSV58834.1"/>
    </source>
</evidence>
<keyword evidence="11" id="KW-0408">Iron</keyword>
<dbReference type="InterPro" id="IPR005467">
    <property type="entry name" value="His_kinase_dom"/>
</dbReference>
<dbReference type="RefSeq" id="WP_058352927.1">
    <property type="nucleotide sequence ID" value="NZ_CABMMD010000159.1"/>
</dbReference>
<feature type="domain" description="Histidine kinase" evidence="16">
    <location>
        <begin position="38"/>
        <end position="233"/>
    </location>
</feature>
<evidence type="ECO:0000256" key="15">
    <source>
        <dbReference type="ARBA" id="ARBA00030800"/>
    </source>
</evidence>
<dbReference type="GO" id="GO:0005737">
    <property type="term" value="C:cytoplasm"/>
    <property type="evidence" value="ECO:0007669"/>
    <property type="project" value="UniProtKB-SubCell"/>
</dbReference>
<dbReference type="InterPro" id="IPR004358">
    <property type="entry name" value="Sig_transdc_His_kin-like_C"/>
</dbReference>
<dbReference type="OrthoDB" id="9781904at2"/>
<sequence>MEKKAGSFEKEQNIKNIENSKLYLLEIQEMEQKRISNELHDTTVQNLTMLIHKAELCKQLADRDIVQTKLELQMMKETLRKTIQELRNIIFNLRPMSVDDLGLVETIERFITQREFEDDSMNITFEVTGKEPKGIKSIITMTLFRVIQELYNNAKKHARCKEFEICISFDAEKIEIKVSDDGMGFELESISLNRKNFGLLIIRERVSLLSGKIKIDTEKGKGTSVLVEVPIEREE</sequence>